<dbReference type="GO" id="GO:0071526">
    <property type="term" value="P:semaphorin-plexin signaling pathway"/>
    <property type="evidence" value="ECO:0007669"/>
    <property type="project" value="TreeGrafter"/>
</dbReference>
<feature type="domain" description="Sema" evidence="7">
    <location>
        <begin position="111"/>
        <end position="586"/>
    </location>
</feature>
<evidence type="ECO:0000256" key="4">
    <source>
        <dbReference type="ARBA" id="ARBA00023180"/>
    </source>
</evidence>
<dbReference type="GO" id="GO:0030672">
    <property type="term" value="C:synaptic vesicle membrane"/>
    <property type="evidence" value="ECO:0007669"/>
    <property type="project" value="TreeGrafter"/>
</dbReference>
<feature type="compositionally biased region" description="Basic and acidic residues" evidence="6">
    <location>
        <begin position="784"/>
        <end position="796"/>
    </location>
</feature>
<keyword evidence="2" id="KW-0472">Membrane</keyword>
<evidence type="ECO:0000256" key="2">
    <source>
        <dbReference type="ARBA" id="ARBA00023136"/>
    </source>
</evidence>
<feature type="region of interest" description="Disordered" evidence="6">
    <location>
        <begin position="819"/>
        <end position="938"/>
    </location>
</feature>
<feature type="compositionally biased region" description="Basic residues" evidence="6">
    <location>
        <begin position="838"/>
        <end position="853"/>
    </location>
</feature>
<dbReference type="InterPro" id="IPR016201">
    <property type="entry name" value="PSI"/>
</dbReference>
<dbReference type="GO" id="GO:0005886">
    <property type="term" value="C:plasma membrane"/>
    <property type="evidence" value="ECO:0007669"/>
    <property type="project" value="TreeGrafter"/>
</dbReference>
<dbReference type="SMART" id="SM00630">
    <property type="entry name" value="Sema"/>
    <property type="match status" value="1"/>
</dbReference>
<sequence length="974" mass="102908">MQNQSLPSPPTPPGGDAHGVCVSPESQCKLTHSTLRQLNSPLARKHAALIAGELTDTPHSSRHRVPLGGGGVRLGPLLHMGPHGGPIFLSLLLLTAVATLGSEFNLTAGPRVSVPQRELKGVLVWTDPSVGGNSSVVGGSSQLLELEGLLLLGGRDAIHVLDASNVSRPVAPPIVWAPSLSEKSECSSKGPMMEECANYIRVLHRLNDSHLFTCGTHAFNPQCIYIRTTPRPLQLLPAMEAGRGRCPYSRSQGAASVVLDGELYTATSNNFLSTEYVVARSLGGRTPLKTELLNDWLSHPDFVFLGAVRESEDSEDGDDDKVYVFFSERDRDTRAMVASVARVCKGDLGGLKALQKRWSSFLKARVECTLPGSLGPLQKIRSVFYHQPGPSWRDGLFYGVFESQGPWGPISALCPLPVSRLRAVFQGPYREFHSNSMCWSARSTNIPSPRPGSCITDAMRARGIKNSTDLPEQTLTFALEHPLMAQAVTPEGAAGPVLVAPPGLRYTQVALLRVLDAKGAPRDLVYLGTDSGLLHKALLGPPGQPAYVIEELNLFSNPQPISSLQISHDKTRLFVVSGSAVAQVALGGAACGRYPSCTDCVLARDPTCAWDANLGCVGVLDNRGYRIQDVENGDVGECTEKQATPTVTPVLAALRGSAFLPCPMPSAHAHARWLHEGRQLRRPPPSEAPGLAGPAGRPPAAGAGPRALRRVRVLRPGAPLAPRHRRLLSDGLRRRPESLPLRGLPLGISRRRRVGRLGHPDRGGGGDGGGGDGGGGGGGGGGAKVEEKQEGDDRRGGPLVPAAPAAARAAAVARAAGGQRGRGAAGLVPRLATPLRRPAVRRRRSAARRHRGAARREPRQRGAPRQASSAGGASAAPAAAAAAAGRPLPRAAGEGGAAARRSREAEHRGREGSRERPAAALRQRGGGRRRRGARVHRVSRAGLDSTDLARGRGMSRAGLDILWATAGLELVAHD</sequence>
<feature type="compositionally biased region" description="Gly residues" evidence="6">
    <location>
        <begin position="765"/>
        <end position="783"/>
    </location>
</feature>
<dbReference type="Gene3D" id="2.130.10.10">
    <property type="entry name" value="YVTN repeat-like/Quinoprotein amine dehydrogenase"/>
    <property type="match status" value="1"/>
</dbReference>
<keyword evidence="4" id="KW-0325">Glycoprotein</keyword>
<feature type="region of interest" description="Disordered" evidence="6">
    <location>
        <begin position="725"/>
        <end position="803"/>
    </location>
</feature>
<dbReference type="RefSeq" id="XP_032808396.1">
    <property type="nucleotide sequence ID" value="XM_032952505.1"/>
</dbReference>
<proteinExistence type="predicted"/>
<evidence type="ECO:0000256" key="3">
    <source>
        <dbReference type="ARBA" id="ARBA00023157"/>
    </source>
</evidence>
<dbReference type="GO" id="GO:0007411">
    <property type="term" value="P:axon guidance"/>
    <property type="evidence" value="ECO:0007669"/>
    <property type="project" value="TreeGrafter"/>
</dbReference>
<dbReference type="InterPro" id="IPR001627">
    <property type="entry name" value="Semap_dom"/>
</dbReference>
<evidence type="ECO:0000256" key="5">
    <source>
        <dbReference type="PROSITE-ProRule" id="PRU00352"/>
    </source>
</evidence>
<evidence type="ECO:0000256" key="1">
    <source>
        <dbReference type="ARBA" id="ARBA00004370"/>
    </source>
</evidence>
<evidence type="ECO:0000313" key="9">
    <source>
        <dbReference type="RefSeq" id="XP_032808396.1"/>
    </source>
</evidence>
<feature type="compositionally biased region" description="Low complexity" evidence="6">
    <location>
        <begin position="861"/>
        <end position="892"/>
    </location>
</feature>
<dbReference type="GO" id="GO:0030335">
    <property type="term" value="P:positive regulation of cell migration"/>
    <property type="evidence" value="ECO:0007669"/>
    <property type="project" value="TreeGrafter"/>
</dbReference>
<evidence type="ECO:0000259" key="7">
    <source>
        <dbReference type="PROSITE" id="PS51004"/>
    </source>
</evidence>
<dbReference type="InterPro" id="IPR002165">
    <property type="entry name" value="Plexin_repeat"/>
</dbReference>
<name>A0AAJ7T130_PETMA</name>
<dbReference type="InterPro" id="IPR015943">
    <property type="entry name" value="WD40/YVTN_repeat-like_dom_sf"/>
</dbReference>
<evidence type="ECO:0000256" key="6">
    <source>
        <dbReference type="SAM" id="MobiDB-lite"/>
    </source>
</evidence>
<feature type="compositionally biased region" description="Basic residues" evidence="6">
    <location>
        <begin position="925"/>
        <end position="938"/>
    </location>
</feature>
<feature type="region of interest" description="Disordered" evidence="6">
    <location>
        <begin position="680"/>
        <end position="706"/>
    </location>
</feature>
<dbReference type="Pfam" id="PF01403">
    <property type="entry name" value="Sema"/>
    <property type="match status" value="1"/>
</dbReference>
<dbReference type="InterPro" id="IPR027231">
    <property type="entry name" value="Semaphorin"/>
</dbReference>
<dbReference type="GO" id="GO:0030215">
    <property type="term" value="F:semaphorin receptor binding"/>
    <property type="evidence" value="ECO:0007669"/>
    <property type="project" value="InterPro"/>
</dbReference>
<comment type="subcellular location">
    <subcellularLocation>
        <location evidence="1">Membrane</location>
    </subcellularLocation>
</comment>
<dbReference type="PANTHER" id="PTHR11036">
    <property type="entry name" value="SEMAPHORIN"/>
    <property type="match status" value="1"/>
</dbReference>
<dbReference type="Proteomes" id="UP001318040">
    <property type="component" value="Chromosome 11"/>
</dbReference>
<reference evidence="9" key="1">
    <citation type="submission" date="2025-08" db="UniProtKB">
        <authorList>
            <consortium name="RefSeq"/>
        </authorList>
    </citation>
    <scope>IDENTIFICATION</scope>
    <source>
        <tissue evidence="9">Sperm</tissue>
    </source>
</reference>
<dbReference type="SMART" id="SM00423">
    <property type="entry name" value="PSI"/>
    <property type="match status" value="1"/>
</dbReference>
<feature type="compositionally biased region" description="Low complexity" evidence="6">
    <location>
        <begin position="825"/>
        <end position="837"/>
    </location>
</feature>
<dbReference type="GO" id="GO:0045499">
    <property type="term" value="F:chemorepellent activity"/>
    <property type="evidence" value="ECO:0007669"/>
    <property type="project" value="TreeGrafter"/>
</dbReference>
<dbReference type="KEGG" id="pmrn:116941415"/>
<feature type="compositionally biased region" description="Basic and acidic residues" evidence="6">
    <location>
        <begin position="727"/>
        <end position="737"/>
    </location>
</feature>
<dbReference type="SUPFAM" id="SSF103575">
    <property type="entry name" value="Plexin repeat"/>
    <property type="match status" value="1"/>
</dbReference>
<feature type="region of interest" description="Disordered" evidence="6">
    <location>
        <begin position="1"/>
        <end position="21"/>
    </location>
</feature>
<dbReference type="PROSITE" id="PS51004">
    <property type="entry name" value="SEMA"/>
    <property type="match status" value="1"/>
</dbReference>
<comment type="caution">
    <text evidence="5">Lacks conserved residue(s) required for the propagation of feature annotation.</text>
</comment>
<protein>
    <submittedName>
        <fullName evidence="9">Semaphorin-4C-like</fullName>
    </submittedName>
</protein>
<keyword evidence="3" id="KW-1015">Disulfide bond</keyword>
<gene>
    <name evidence="9" type="primary">LOC116941415</name>
</gene>
<dbReference type="Pfam" id="PF01437">
    <property type="entry name" value="PSI"/>
    <property type="match status" value="1"/>
</dbReference>
<organism evidence="8 9">
    <name type="scientific">Petromyzon marinus</name>
    <name type="common">Sea lamprey</name>
    <dbReference type="NCBI Taxonomy" id="7757"/>
    <lineage>
        <taxon>Eukaryota</taxon>
        <taxon>Metazoa</taxon>
        <taxon>Chordata</taxon>
        <taxon>Craniata</taxon>
        <taxon>Vertebrata</taxon>
        <taxon>Cyclostomata</taxon>
        <taxon>Hyperoartia</taxon>
        <taxon>Petromyzontiformes</taxon>
        <taxon>Petromyzontidae</taxon>
        <taxon>Petromyzon</taxon>
    </lineage>
</organism>
<dbReference type="SUPFAM" id="SSF101912">
    <property type="entry name" value="Sema domain"/>
    <property type="match status" value="1"/>
</dbReference>
<feature type="compositionally biased region" description="Basic and acidic residues" evidence="6">
    <location>
        <begin position="901"/>
        <end position="917"/>
    </location>
</feature>
<feature type="compositionally biased region" description="Low complexity" evidence="6">
    <location>
        <begin position="688"/>
        <end position="706"/>
    </location>
</feature>
<accession>A0AAJ7T130</accession>
<dbReference type="GO" id="GO:0001755">
    <property type="term" value="P:neural crest cell migration"/>
    <property type="evidence" value="ECO:0007669"/>
    <property type="project" value="TreeGrafter"/>
</dbReference>
<dbReference type="PANTHER" id="PTHR11036:SF16">
    <property type="entry name" value="SEMAPHORIN-4C"/>
    <property type="match status" value="1"/>
</dbReference>
<dbReference type="Gene3D" id="3.30.1680.10">
    <property type="entry name" value="ligand-binding face of the semaphorins, domain 2"/>
    <property type="match status" value="1"/>
</dbReference>
<keyword evidence="8" id="KW-1185">Reference proteome</keyword>
<evidence type="ECO:0000313" key="8">
    <source>
        <dbReference type="Proteomes" id="UP001318040"/>
    </source>
</evidence>
<dbReference type="AlphaFoldDB" id="A0AAJ7T130"/>
<dbReference type="InterPro" id="IPR036352">
    <property type="entry name" value="Semap_dom_sf"/>
</dbReference>